<dbReference type="GO" id="GO:0006310">
    <property type="term" value="P:DNA recombination"/>
    <property type="evidence" value="ECO:0007669"/>
    <property type="project" value="InterPro"/>
</dbReference>
<dbReference type="OrthoDB" id="320854at2"/>
<dbReference type="Proteomes" id="UP000019151">
    <property type="component" value="Plasmid 1"/>
</dbReference>
<sequence>MTAPAPEVQDRAQTGPVVDLPQAAPLVHVSKGAEREQQAPESEPAPPTVEGLHFTREQIELIKRTIAKGATDDELQLFLFTCKRLRLDPFARQIYFIKRKTQEDGRWVETGRAEVSIDGFRLVAERTGEYEGQTPPQWGKLYDFDVTGGDPVVRWFEVWPFPAEQPYAARVGVHRRAFKEPLLGIARFDAYAQKRRDGGLVSMWERMGPEQLAKCAEALALRKAFPNELSGVYTPDEMGQASNAAPASEDTAAAASASAGDPNEPPAPTCPKCSGGMWDNRETKTNPRAPDFKCKDRSCDGKYWPGEWPPKSADVKRGEKKFPKNFPLEQLRGRQVGDCTWSELTDALEASRKGGSEKWIEIVSEELEARRARGDVPAYAKQQDLGVQEPPKPSTAARVDMPAGGRVEDALERRAAKADDDIPF</sequence>
<gene>
    <name evidence="2" type="ORF">J421_4560</name>
    <name evidence="3" type="ORF">J421_4628</name>
</gene>
<evidence type="ECO:0000313" key="2">
    <source>
        <dbReference type="EMBL" id="AHG92095.1"/>
    </source>
</evidence>
<reference evidence="3" key="1">
    <citation type="submission" date="2013-12" db="EMBL/GenBank/DDBJ databases">
        <authorList>
            <person name="DeBruyn J.M."/>
            <person name="Radosevich M."/>
            <person name="Wommack K.Eric."/>
            <person name="Polson S."/>
            <person name="Hauser L.J."/>
            <person name="Fawaz M.N."/>
            <person name="Korlach J."/>
            <person name="Tsai Y.-C."/>
        </authorList>
    </citation>
    <scope>NUCLEOTIDE SEQUENCE</scope>
    <source>
        <strain evidence="3">KBS708</strain>
        <plasmid evidence="3">1</plasmid>
    </source>
</reference>
<dbReference type="HOGENOM" id="CLU_646832_0_0_0"/>
<organism evidence="3 4">
    <name type="scientific">Gemmatirosa kalamazoonensis</name>
    <dbReference type="NCBI Taxonomy" id="861299"/>
    <lineage>
        <taxon>Bacteria</taxon>
        <taxon>Pseudomonadati</taxon>
        <taxon>Gemmatimonadota</taxon>
        <taxon>Gemmatimonadia</taxon>
        <taxon>Gemmatimonadales</taxon>
        <taxon>Gemmatimonadaceae</taxon>
        <taxon>Gemmatirosa</taxon>
    </lineage>
</organism>
<evidence type="ECO:0008006" key="5">
    <source>
        <dbReference type="Google" id="ProtNLM"/>
    </source>
</evidence>
<dbReference type="Pfam" id="PF03837">
    <property type="entry name" value="RecT"/>
    <property type="match status" value="1"/>
</dbReference>
<dbReference type="NCBIfam" id="TIGR01913">
    <property type="entry name" value="bet_lambda"/>
    <property type="match status" value="1"/>
</dbReference>
<reference evidence="3 4" key="2">
    <citation type="journal article" date="2014" name="Genome Announc.">
        <title>Genome Sequence and Methylome of Soil Bacterium Gemmatirosa kalamazoonensis KBS708T, a Member of the Rarely Cultivated Gemmatimonadetes Phylum.</title>
        <authorList>
            <person name="Debruyn J.M."/>
            <person name="Radosevich M."/>
            <person name="Wommack K.E."/>
            <person name="Polson S.W."/>
            <person name="Hauser L.J."/>
            <person name="Fawaz M.N."/>
            <person name="Korlach J."/>
            <person name="Tsai Y.C."/>
        </authorList>
    </citation>
    <scope>NUCLEOTIDE SEQUENCE [LARGE SCALE GENOMIC DNA]</scope>
    <source>
        <strain evidence="3 4">KBS708</strain>
        <plasmid evidence="3">1</plasmid>
        <plasmid evidence="4">Plasmid 1</plasmid>
    </source>
</reference>
<evidence type="ECO:0000256" key="1">
    <source>
        <dbReference type="SAM" id="MobiDB-lite"/>
    </source>
</evidence>
<feature type="compositionally biased region" description="Low complexity" evidence="1">
    <location>
        <begin position="241"/>
        <end position="259"/>
    </location>
</feature>
<dbReference type="AlphaFoldDB" id="W0RRF0"/>
<feature type="region of interest" description="Disordered" evidence="1">
    <location>
        <begin position="1"/>
        <end position="52"/>
    </location>
</feature>
<evidence type="ECO:0000313" key="3">
    <source>
        <dbReference type="EMBL" id="AHG92163.1"/>
    </source>
</evidence>
<dbReference type="KEGG" id="gba:J421_4560"/>
<name>W0RRF0_9BACT</name>
<accession>W0RRF0</accession>
<evidence type="ECO:0000313" key="4">
    <source>
        <dbReference type="Proteomes" id="UP000019151"/>
    </source>
</evidence>
<protein>
    <recommendedName>
        <fullName evidence="5">Phage recombination protein Bet</fullName>
    </recommendedName>
</protein>
<dbReference type="KEGG" id="gba:J421_4628"/>
<dbReference type="InterPro" id="IPR018330">
    <property type="entry name" value="RecT_fam"/>
</dbReference>
<geneLocation type="plasmid" evidence="3 4">
    <name>1</name>
</geneLocation>
<feature type="region of interest" description="Disordered" evidence="1">
    <location>
        <begin position="236"/>
        <end position="275"/>
    </location>
</feature>
<dbReference type="RefSeq" id="WP_104023207.1">
    <property type="nucleotide sequence ID" value="NZ_CP007129.1"/>
</dbReference>
<dbReference type="EMBL" id="CP007129">
    <property type="protein sequence ID" value="AHG92095.1"/>
    <property type="molecule type" value="Genomic_DNA"/>
</dbReference>
<dbReference type="GO" id="GO:0003677">
    <property type="term" value="F:DNA binding"/>
    <property type="evidence" value="ECO:0007669"/>
    <property type="project" value="InterPro"/>
</dbReference>
<keyword evidence="3" id="KW-0614">Plasmid</keyword>
<feature type="region of interest" description="Disordered" evidence="1">
    <location>
        <begin position="371"/>
        <end position="407"/>
    </location>
</feature>
<proteinExistence type="predicted"/>
<dbReference type="InterPro" id="IPR010183">
    <property type="entry name" value="Phage_lambda_Bet"/>
</dbReference>
<dbReference type="PATRIC" id="fig|861299.3.peg.4616"/>
<dbReference type="EMBL" id="CP007129">
    <property type="protein sequence ID" value="AHG92163.1"/>
    <property type="molecule type" value="Genomic_DNA"/>
</dbReference>
<keyword evidence="4" id="KW-1185">Reference proteome</keyword>
<dbReference type="InParanoid" id="W0RRF0"/>